<keyword evidence="3" id="KW-1185">Reference proteome</keyword>
<dbReference type="Pfam" id="PF04087">
    <property type="entry name" value="DUF389"/>
    <property type="match status" value="1"/>
</dbReference>
<evidence type="ECO:0000313" key="2">
    <source>
        <dbReference type="EMBL" id="MCG7505460.1"/>
    </source>
</evidence>
<feature type="transmembrane region" description="Helical" evidence="1">
    <location>
        <begin position="272"/>
        <end position="296"/>
    </location>
</feature>
<feature type="transmembrane region" description="Helical" evidence="1">
    <location>
        <begin position="243"/>
        <end position="266"/>
    </location>
</feature>
<keyword evidence="1" id="KW-0472">Membrane</keyword>
<dbReference type="PANTHER" id="PTHR20992">
    <property type="entry name" value="AT15442P-RELATED"/>
    <property type="match status" value="1"/>
</dbReference>
<keyword evidence="1" id="KW-1133">Transmembrane helix</keyword>
<evidence type="ECO:0000256" key="1">
    <source>
        <dbReference type="SAM" id="Phobius"/>
    </source>
</evidence>
<feature type="transmembrane region" description="Helical" evidence="1">
    <location>
        <begin position="114"/>
        <end position="135"/>
    </location>
</feature>
<name>A0ABS9QDG6_9HYPH</name>
<dbReference type="EMBL" id="JAKREW010000007">
    <property type="protein sequence ID" value="MCG7505460.1"/>
    <property type="molecule type" value="Genomic_DNA"/>
</dbReference>
<accession>A0ABS9QDG6</accession>
<keyword evidence="1" id="KW-0812">Transmembrane</keyword>
<sequence>MLQVRVLTPRQSCEAAIKAIEADPTTANLVVLRGAALEGKGDVLLFDVARETVNAIVDALRSLGIEKTGSISLHDSVTVVSEAADRAEAAAGGHPADAVIWDEIEDQAREDADLSWSFLTFLVLATLIASIGRYVDQPILIIGAMVVGPDFAPVAAICLAIARRRWSLLRPATITLLGGFALAAAIAWLGWAGAYAAGFVDFAAATTGPQTQFIVKPDAWSFIIALLAGCAGVLSLTAAKSSALVGVFISITTVPAVGTIALTLAVGAWDEAWAALVQLAVNIVGMIIAGTATLMVQQRTLHHPRKSLVREARRRQVKRAAKRRS</sequence>
<dbReference type="Proteomes" id="UP001201701">
    <property type="component" value="Unassembled WGS sequence"/>
</dbReference>
<organism evidence="2 3">
    <name type="scientific">Mesorhizobium retamae</name>
    <dbReference type="NCBI Taxonomy" id="2912854"/>
    <lineage>
        <taxon>Bacteria</taxon>
        <taxon>Pseudomonadati</taxon>
        <taxon>Pseudomonadota</taxon>
        <taxon>Alphaproteobacteria</taxon>
        <taxon>Hyphomicrobiales</taxon>
        <taxon>Phyllobacteriaceae</taxon>
        <taxon>Mesorhizobium</taxon>
    </lineage>
</organism>
<dbReference type="PANTHER" id="PTHR20992:SF9">
    <property type="entry name" value="AT15442P-RELATED"/>
    <property type="match status" value="1"/>
</dbReference>
<feature type="transmembrane region" description="Helical" evidence="1">
    <location>
        <begin position="174"/>
        <end position="199"/>
    </location>
</feature>
<comment type="caution">
    <text evidence="2">The sequence shown here is derived from an EMBL/GenBank/DDBJ whole genome shotgun (WGS) entry which is preliminary data.</text>
</comment>
<feature type="transmembrane region" description="Helical" evidence="1">
    <location>
        <begin position="219"/>
        <end position="236"/>
    </location>
</feature>
<proteinExistence type="predicted"/>
<dbReference type="InterPro" id="IPR005240">
    <property type="entry name" value="DUF389"/>
</dbReference>
<reference evidence="2 3" key="1">
    <citation type="submission" date="2022-02" db="EMBL/GenBank/DDBJ databases">
        <title>Draft genome sequence of Mezorhizobium retamae strain IRAMC:0171 isolated from Retama raetam nodules.</title>
        <authorList>
            <person name="Bengaied R."/>
            <person name="Sbissi I."/>
            <person name="Huber K."/>
            <person name="Ghodbane F."/>
            <person name="Nouioui I."/>
            <person name="Tarhouni M."/>
            <person name="Gtari M."/>
        </authorList>
    </citation>
    <scope>NUCLEOTIDE SEQUENCE [LARGE SCALE GENOMIC DNA]</scope>
    <source>
        <strain evidence="2 3">IRAMC:0171</strain>
    </source>
</reference>
<evidence type="ECO:0000313" key="3">
    <source>
        <dbReference type="Proteomes" id="UP001201701"/>
    </source>
</evidence>
<protein>
    <submittedName>
        <fullName evidence="2">DUF389 domain-containing protein</fullName>
    </submittedName>
</protein>
<gene>
    <name evidence="2" type="ORF">L4923_10605</name>
</gene>
<feature type="transmembrane region" description="Helical" evidence="1">
    <location>
        <begin position="141"/>
        <end position="162"/>
    </location>
</feature>
<dbReference type="RefSeq" id="WP_239364591.1">
    <property type="nucleotide sequence ID" value="NZ_JAKREW010000007.1"/>
</dbReference>